<comment type="caution">
    <text evidence="2">The sequence shown here is derived from an EMBL/GenBank/DDBJ whole genome shotgun (WGS) entry which is preliminary data.</text>
</comment>
<reference evidence="2 3" key="1">
    <citation type="submission" date="2021-03" db="EMBL/GenBank/DDBJ databases">
        <title>Assistant Professor.</title>
        <authorList>
            <person name="Huq M.A."/>
        </authorList>
    </citation>
    <scope>NUCLEOTIDE SEQUENCE [LARGE SCALE GENOMIC DNA]</scope>
    <source>
        <strain evidence="2 3">MAH-29</strain>
    </source>
</reference>
<keyword evidence="3" id="KW-1185">Reference proteome</keyword>
<protein>
    <submittedName>
        <fullName evidence="2">Uncharacterized protein</fullName>
    </submittedName>
</protein>
<feature type="transmembrane region" description="Helical" evidence="1">
    <location>
        <begin position="173"/>
        <end position="191"/>
    </location>
</feature>
<feature type="transmembrane region" description="Helical" evidence="1">
    <location>
        <begin position="129"/>
        <end position="153"/>
    </location>
</feature>
<name>A0ABS3YWB7_9BACT</name>
<evidence type="ECO:0000256" key="1">
    <source>
        <dbReference type="SAM" id="Phobius"/>
    </source>
</evidence>
<feature type="transmembrane region" description="Helical" evidence="1">
    <location>
        <begin position="75"/>
        <end position="93"/>
    </location>
</feature>
<gene>
    <name evidence="2" type="ORF">J7I42_17675</name>
</gene>
<accession>A0ABS3YWB7</accession>
<dbReference type="Proteomes" id="UP000677244">
    <property type="component" value="Unassembled WGS sequence"/>
</dbReference>
<sequence>MSSSIFRTAAVLIITWLLLLGILSVRGFFSDFTRLPPRLLIALLTPLPVVLLFIRSKTGKQWLQHIQPQRLVYLQSFRVLVEIALWILVRNGSLPQQMSFEGRNFDILTGLFAFPVGYYCFVSKRWPPVIALLYNVAGLVLLVNIVTVTALSLPTPLRAFHNEPDSSLVTTFPFIYLPGLLVPLAYTLHIFSLRQYKMVRQTASRILAPK</sequence>
<organism evidence="2 3">
    <name type="scientific">Niastella soli</name>
    <dbReference type="NCBI Taxonomy" id="2821487"/>
    <lineage>
        <taxon>Bacteria</taxon>
        <taxon>Pseudomonadati</taxon>
        <taxon>Bacteroidota</taxon>
        <taxon>Chitinophagia</taxon>
        <taxon>Chitinophagales</taxon>
        <taxon>Chitinophagaceae</taxon>
        <taxon>Niastella</taxon>
    </lineage>
</organism>
<keyword evidence="1" id="KW-0812">Transmembrane</keyword>
<keyword evidence="1" id="KW-0472">Membrane</keyword>
<feature type="transmembrane region" description="Helical" evidence="1">
    <location>
        <begin position="105"/>
        <end position="122"/>
    </location>
</feature>
<dbReference type="EMBL" id="JAGHKO010000004">
    <property type="protein sequence ID" value="MBO9202119.1"/>
    <property type="molecule type" value="Genomic_DNA"/>
</dbReference>
<dbReference type="RefSeq" id="WP_209140170.1">
    <property type="nucleotide sequence ID" value="NZ_JAGHKO010000004.1"/>
</dbReference>
<evidence type="ECO:0000313" key="3">
    <source>
        <dbReference type="Proteomes" id="UP000677244"/>
    </source>
</evidence>
<evidence type="ECO:0000313" key="2">
    <source>
        <dbReference type="EMBL" id="MBO9202119.1"/>
    </source>
</evidence>
<proteinExistence type="predicted"/>
<keyword evidence="1" id="KW-1133">Transmembrane helix</keyword>
<feature type="transmembrane region" description="Helical" evidence="1">
    <location>
        <begin position="37"/>
        <end position="54"/>
    </location>
</feature>